<evidence type="ECO:0000256" key="1">
    <source>
        <dbReference type="SAM" id="MobiDB-lite"/>
    </source>
</evidence>
<keyword evidence="4" id="KW-1185">Reference proteome</keyword>
<dbReference type="Gramene" id="QL12p041831:mrna">
    <property type="protein sequence ID" value="QL12p041831:mrna"/>
    <property type="gene ID" value="QL12p041831"/>
</dbReference>
<dbReference type="PANTHER" id="PTHR24177">
    <property type="entry name" value="CASKIN"/>
    <property type="match status" value="1"/>
</dbReference>
<proteinExistence type="predicted"/>
<reference evidence="3 4" key="1">
    <citation type="journal article" date="2016" name="G3 (Bethesda)">
        <title>First Draft Assembly and Annotation of the Genome of a California Endemic Oak Quercus lobata Nee (Fagaceae).</title>
        <authorList>
            <person name="Sork V.L."/>
            <person name="Fitz-Gibbon S.T."/>
            <person name="Puiu D."/>
            <person name="Crepeau M."/>
            <person name="Gugger P.F."/>
            <person name="Sherman R."/>
            <person name="Stevens K."/>
            <person name="Langley C.H."/>
            <person name="Pellegrini M."/>
            <person name="Salzberg S.L."/>
        </authorList>
    </citation>
    <scope>NUCLEOTIDE SEQUENCE [LARGE SCALE GENOMIC DNA]</scope>
    <source>
        <strain evidence="3 4">cv. SW786</strain>
    </source>
</reference>
<evidence type="ECO:0000313" key="3">
    <source>
        <dbReference type="EnsemblPlants" id="QL12p041831:mrna"/>
    </source>
</evidence>
<feature type="transmembrane region" description="Helical" evidence="2">
    <location>
        <begin position="94"/>
        <end position="113"/>
    </location>
</feature>
<accession>A0A7N2N6N2</accession>
<keyword evidence="2" id="KW-1133">Transmembrane helix</keyword>
<dbReference type="AlphaFoldDB" id="A0A7N2N6N2"/>
<feature type="compositionally biased region" description="Polar residues" evidence="1">
    <location>
        <begin position="1"/>
        <end position="10"/>
    </location>
</feature>
<dbReference type="Proteomes" id="UP000594261">
    <property type="component" value="Chromosome 12"/>
</dbReference>
<feature type="compositionally biased region" description="Basic and acidic residues" evidence="1">
    <location>
        <begin position="13"/>
        <end position="22"/>
    </location>
</feature>
<dbReference type="EMBL" id="LRBV02000012">
    <property type="status" value="NOT_ANNOTATED_CDS"/>
    <property type="molecule type" value="Genomic_DNA"/>
</dbReference>
<feature type="transmembrane region" description="Helical" evidence="2">
    <location>
        <begin position="142"/>
        <end position="159"/>
    </location>
</feature>
<keyword evidence="2" id="KW-0812">Transmembrane</keyword>
<dbReference type="PANTHER" id="PTHR24177:SF103">
    <property type="entry name" value="PGG DOMAIN-CONTAINING PROTEIN"/>
    <property type="match status" value="1"/>
</dbReference>
<dbReference type="GO" id="GO:0016020">
    <property type="term" value="C:membrane"/>
    <property type="evidence" value="ECO:0007669"/>
    <property type="project" value="TreeGrafter"/>
</dbReference>
<dbReference type="InParanoid" id="A0A7N2N6N2"/>
<protein>
    <submittedName>
        <fullName evidence="3">Uncharacterized protein</fullName>
    </submittedName>
</protein>
<name>A0A7N2N6N2_QUELO</name>
<feature type="region of interest" description="Disordered" evidence="1">
    <location>
        <begin position="1"/>
        <end position="22"/>
    </location>
</feature>
<evidence type="ECO:0000313" key="4">
    <source>
        <dbReference type="Proteomes" id="UP000594261"/>
    </source>
</evidence>
<evidence type="ECO:0000256" key="2">
    <source>
        <dbReference type="SAM" id="Phobius"/>
    </source>
</evidence>
<sequence length="165" mass="18210">MYQFSSVRKSLNNKHEKEKNEKEKAVIDLPAEAILIVAKNGITEMIEKIIEIYPVAMYDVDKDQKEKSDEEVFTKNHEDLVKEGRDWLISTSDAYSIVAGLFVSITFSMATALPDGIEGNKHGSNKICVFHLVFGGLPAGNIVFYGSVSALLSFGLGYLEEGATT</sequence>
<reference evidence="3" key="2">
    <citation type="submission" date="2021-01" db="UniProtKB">
        <authorList>
            <consortium name="EnsemblPlants"/>
        </authorList>
    </citation>
    <scope>IDENTIFICATION</scope>
</reference>
<keyword evidence="2" id="KW-0472">Membrane</keyword>
<organism evidence="3 4">
    <name type="scientific">Quercus lobata</name>
    <name type="common">Valley oak</name>
    <dbReference type="NCBI Taxonomy" id="97700"/>
    <lineage>
        <taxon>Eukaryota</taxon>
        <taxon>Viridiplantae</taxon>
        <taxon>Streptophyta</taxon>
        <taxon>Embryophyta</taxon>
        <taxon>Tracheophyta</taxon>
        <taxon>Spermatophyta</taxon>
        <taxon>Magnoliopsida</taxon>
        <taxon>eudicotyledons</taxon>
        <taxon>Gunneridae</taxon>
        <taxon>Pentapetalae</taxon>
        <taxon>rosids</taxon>
        <taxon>fabids</taxon>
        <taxon>Fagales</taxon>
        <taxon>Fagaceae</taxon>
        <taxon>Quercus</taxon>
    </lineage>
</organism>
<dbReference type="EnsemblPlants" id="QL12p041831:mrna">
    <property type="protein sequence ID" value="QL12p041831:mrna"/>
    <property type="gene ID" value="QL12p041831"/>
</dbReference>